<dbReference type="GO" id="GO:0005524">
    <property type="term" value="F:ATP binding"/>
    <property type="evidence" value="ECO:0007669"/>
    <property type="project" value="UniProtKB-KW"/>
</dbReference>
<dbReference type="InterPro" id="IPR019489">
    <property type="entry name" value="Clp_ATPase_C"/>
</dbReference>
<keyword evidence="1" id="KW-0547">Nucleotide-binding</keyword>
<dbReference type="SMART" id="SM00382">
    <property type="entry name" value="AAA"/>
    <property type="match status" value="2"/>
</dbReference>
<gene>
    <name evidence="7" type="ORF">A2845_02735</name>
</gene>
<evidence type="ECO:0000256" key="1">
    <source>
        <dbReference type="ARBA" id="ARBA00022741"/>
    </source>
</evidence>
<organism evidence="7 8">
    <name type="scientific">Candidatus Lloydbacteria bacterium RIFCSPHIGHO2_01_FULL_49_22</name>
    <dbReference type="NCBI Taxonomy" id="1798658"/>
    <lineage>
        <taxon>Bacteria</taxon>
        <taxon>Candidatus Lloydiibacteriota</taxon>
    </lineage>
</organism>
<evidence type="ECO:0000313" key="8">
    <source>
        <dbReference type="Proteomes" id="UP000177122"/>
    </source>
</evidence>
<feature type="domain" description="AAA+ ATPase" evidence="5">
    <location>
        <begin position="335"/>
        <end position="478"/>
    </location>
</feature>
<dbReference type="InterPro" id="IPR001270">
    <property type="entry name" value="ClpA/B"/>
</dbReference>
<evidence type="ECO:0000256" key="2">
    <source>
        <dbReference type="ARBA" id="ARBA00022840"/>
    </source>
</evidence>
<reference evidence="7 8" key="1">
    <citation type="journal article" date="2016" name="Nat. Commun.">
        <title>Thousands of microbial genomes shed light on interconnected biogeochemical processes in an aquifer system.</title>
        <authorList>
            <person name="Anantharaman K."/>
            <person name="Brown C.T."/>
            <person name="Hug L.A."/>
            <person name="Sharon I."/>
            <person name="Castelle C.J."/>
            <person name="Probst A.J."/>
            <person name="Thomas B.C."/>
            <person name="Singh A."/>
            <person name="Wilkins M.J."/>
            <person name="Karaoz U."/>
            <person name="Brodie E.L."/>
            <person name="Williams K.H."/>
            <person name="Hubbard S.S."/>
            <person name="Banfield J.F."/>
        </authorList>
    </citation>
    <scope>NUCLEOTIDE SEQUENCE [LARGE SCALE GENOMIC DNA]</scope>
</reference>
<keyword evidence="2" id="KW-0067">ATP-binding</keyword>
<dbReference type="SUPFAM" id="SSF52540">
    <property type="entry name" value="P-loop containing nucleoside triphosphate hydrolases"/>
    <property type="match status" value="2"/>
</dbReference>
<dbReference type="InterPro" id="IPR003593">
    <property type="entry name" value="AAA+_ATPase"/>
</dbReference>
<evidence type="ECO:0000256" key="4">
    <source>
        <dbReference type="SAM" id="Phobius"/>
    </source>
</evidence>
<dbReference type="Pfam" id="PF10431">
    <property type="entry name" value="ClpB_D2-small"/>
    <property type="match status" value="1"/>
</dbReference>
<evidence type="ECO:0000313" key="7">
    <source>
        <dbReference type="EMBL" id="OGZ05212.1"/>
    </source>
</evidence>
<keyword evidence="4" id="KW-1133">Transmembrane helix</keyword>
<dbReference type="AlphaFoldDB" id="A0A1G2CVG3"/>
<dbReference type="CDD" id="cd19499">
    <property type="entry name" value="RecA-like_ClpB_Hsp104-like"/>
    <property type="match status" value="1"/>
</dbReference>
<protein>
    <recommendedName>
        <fullName evidence="9">Sigma-54 factor interaction domain-containing protein</fullName>
    </recommendedName>
</protein>
<dbReference type="InterPro" id="IPR003959">
    <property type="entry name" value="ATPase_AAA_core"/>
</dbReference>
<feature type="domain" description="Clp ATPase C-terminal" evidence="6">
    <location>
        <begin position="777"/>
        <end position="862"/>
    </location>
</feature>
<feature type="transmembrane region" description="Helical" evidence="4">
    <location>
        <begin position="32"/>
        <end position="54"/>
    </location>
</feature>
<dbReference type="PRINTS" id="PR00300">
    <property type="entry name" value="CLPPROTEASEA"/>
</dbReference>
<name>A0A1G2CVG3_9BACT</name>
<dbReference type="GO" id="GO:0016887">
    <property type="term" value="F:ATP hydrolysis activity"/>
    <property type="evidence" value="ECO:0007669"/>
    <property type="project" value="InterPro"/>
</dbReference>
<dbReference type="Proteomes" id="UP000177122">
    <property type="component" value="Unassembled WGS sequence"/>
</dbReference>
<dbReference type="SMART" id="SM01086">
    <property type="entry name" value="ClpB_D2-small"/>
    <property type="match status" value="1"/>
</dbReference>
<feature type="domain" description="AAA+ ATPase" evidence="5">
    <location>
        <begin position="610"/>
        <end position="778"/>
    </location>
</feature>
<dbReference type="PANTHER" id="PTHR11638:SF18">
    <property type="entry name" value="HEAT SHOCK PROTEIN 104"/>
    <property type="match status" value="1"/>
</dbReference>
<dbReference type="EMBL" id="MHLI01000015">
    <property type="protein sequence ID" value="OGZ05212.1"/>
    <property type="molecule type" value="Genomic_DNA"/>
</dbReference>
<dbReference type="Gene3D" id="3.40.50.300">
    <property type="entry name" value="P-loop containing nucleotide triphosphate hydrolases"/>
    <property type="match status" value="2"/>
</dbReference>
<dbReference type="PANTHER" id="PTHR11638">
    <property type="entry name" value="ATP-DEPENDENT CLP PROTEASE"/>
    <property type="match status" value="1"/>
</dbReference>
<comment type="caution">
    <text evidence="7">The sequence shown here is derived from an EMBL/GenBank/DDBJ whole genome shotgun (WGS) entry which is preliminary data.</text>
</comment>
<keyword evidence="4" id="KW-0472">Membrane</keyword>
<dbReference type="GO" id="GO:0034605">
    <property type="term" value="P:cellular response to heat"/>
    <property type="evidence" value="ECO:0007669"/>
    <property type="project" value="TreeGrafter"/>
</dbReference>
<dbReference type="GO" id="GO:0005737">
    <property type="term" value="C:cytoplasm"/>
    <property type="evidence" value="ECO:0007669"/>
    <property type="project" value="TreeGrafter"/>
</dbReference>
<dbReference type="Gene3D" id="1.10.8.60">
    <property type="match status" value="1"/>
</dbReference>
<keyword evidence="4" id="KW-0812">Transmembrane</keyword>
<accession>A0A1G2CVG3</accession>
<dbReference type="Pfam" id="PF07724">
    <property type="entry name" value="AAA_2"/>
    <property type="match status" value="1"/>
</dbReference>
<evidence type="ECO:0000256" key="3">
    <source>
        <dbReference type="ARBA" id="ARBA00023186"/>
    </source>
</evidence>
<dbReference type="InterPro" id="IPR050130">
    <property type="entry name" value="ClpA_ClpB"/>
</dbReference>
<dbReference type="InterPro" id="IPR027417">
    <property type="entry name" value="P-loop_NTPase"/>
</dbReference>
<sequence>MLGFNNSFFKEPAERYHKTIVLDAVLSRKIRGWVSVLSGTIVIIYLGILCAPLIRAKLLSGVAIPTQYQQFFGDTVTVPSADQVAIPTSAPIPNLIPFVGGTRIPLDTKNPIGNGIFLMAFAVWLTMKMLRFYGNSYYYYVEALLERGAVGAQTPYTIPNYEVAEIYYVVAHGDLLFAFATSRYGRHILTRCGIGEESVREYLKNRTTIVNFAEKESELREVFTLFDLSNKITELDPDFYQFLFGLGVRKRELVGATEWVERQIKKRKQKKRYWGKVSLGQSPSFGADFAYGSAYALSRFSHDLTKEAIGGGSSFNFIYGSEQIKQLEVVLSRSKEANAILVGEEGTGKMDVILDFARDIMNGYINPTLMHKRVMAFDANAFIATMKTKQELETSFIRIMNDAVKAGNIILVIDDLPGFIQGALAIDADVVGILDPYLSGDFIQVIATADNSRFHQFIEPNNAIMKRFEKVMLTEPAEASLVRIIEEVAEETERRNPIFFTYPAITEIISGAQHYFSEGVMPDKAIDILVELTPSMLAHGGHIVKKVDVLRFIHEKTSIPVGDISEEERDRLLNLETIMQKLVVGQEEALQVIANAMRRSRAGVRNMNRPIGAFLFLGPTGVGKTETAKALATVFFGNENAMARLDMSEYQGDDGLDRMIGGMDGTPGALTILLKEQPYGVLLLDEFEKTNTKVLDLFLQVLDEGVFHDAQGKKVNARNTIFIATSNAGAPQIREAMHEGKELESVKKEIIDTIIGQGKLKPELFNRFDGIILFHPLTVPDYRRIAELMLKKLQKRLREKSINLVINDTVIDAVMLDGVDPDMGARPMTRAVQEVIEQKVAEKIIGGKLEQGSTLVFTRADFPRLMTEEKKDEPLSAFDQALLRLPDQPPVQ</sequence>
<evidence type="ECO:0000259" key="5">
    <source>
        <dbReference type="SMART" id="SM00382"/>
    </source>
</evidence>
<evidence type="ECO:0008006" key="9">
    <source>
        <dbReference type="Google" id="ProtNLM"/>
    </source>
</evidence>
<proteinExistence type="predicted"/>
<keyword evidence="3" id="KW-0143">Chaperone</keyword>
<evidence type="ECO:0000259" key="6">
    <source>
        <dbReference type="SMART" id="SM01086"/>
    </source>
</evidence>